<dbReference type="RefSeq" id="WP_019600389.1">
    <property type="nucleotide sequence ID" value="NZ_FNQC01000023.1"/>
</dbReference>
<evidence type="ECO:0008006" key="4">
    <source>
        <dbReference type="Google" id="ProtNLM"/>
    </source>
</evidence>
<feature type="transmembrane region" description="Helical" evidence="1">
    <location>
        <begin position="318"/>
        <end position="334"/>
    </location>
</feature>
<gene>
    <name evidence="2" type="ORF">SAMN05444412_12339</name>
</gene>
<feature type="transmembrane region" description="Helical" evidence="1">
    <location>
        <begin position="233"/>
        <end position="250"/>
    </location>
</feature>
<evidence type="ECO:0000313" key="3">
    <source>
        <dbReference type="Proteomes" id="UP000199663"/>
    </source>
</evidence>
<proteinExistence type="predicted"/>
<feature type="transmembrane region" description="Helical" evidence="1">
    <location>
        <begin position="288"/>
        <end position="306"/>
    </location>
</feature>
<feature type="transmembrane region" description="Helical" evidence="1">
    <location>
        <begin position="151"/>
        <end position="178"/>
    </location>
</feature>
<organism evidence="2 3">
    <name type="scientific">Rhodonellum ikkaensis</name>
    <dbReference type="NCBI Taxonomy" id="336829"/>
    <lineage>
        <taxon>Bacteria</taxon>
        <taxon>Pseudomonadati</taxon>
        <taxon>Bacteroidota</taxon>
        <taxon>Cytophagia</taxon>
        <taxon>Cytophagales</taxon>
        <taxon>Cytophagaceae</taxon>
        <taxon>Rhodonellum</taxon>
    </lineage>
</organism>
<comment type="caution">
    <text evidence="2">The sequence shown here is derived from an EMBL/GenBank/DDBJ whole genome shotgun (WGS) entry which is preliminary data.</text>
</comment>
<keyword evidence="3" id="KW-1185">Reference proteome</keyword>
<feature type="transmembrane region" description="Helical" evidence="1">
    <location>
        <begin position="73"/>
        <end position="95"/>
    </location>
</feature>
<feature type="transmembrane region" description="Helical" evidence="1">
    <location>
        <begin position="262"/>
        <end position="282"/>
    </location>
</feature>
<reference evidence="2 3" key="1">
    <citation type="submission" date="2016-10" db="EMBL/GenBank/DDBJ databases">
        <authorList>
            <person name="Varghese N."/>
            <person name="Submissions S."/>
        </authorList>
    </citation>
    <scope>NUCLEOTIDE SEQUENCE [LARGE SCALE GENOMIC DNA]</scope>
    <source>
        <strain evidence="2 3">DSM 17997</strain>
    </source>
</reference>
<dbReference type="EMBL" id="FNQC01000023">
    <property type="protein sequence ID" value="SDZ55357.1"/>
    <property type="molecule type" value="Genomic_DNA"/>
</dbReference>
<feature type="transmembrane region" description="Helical" evidence="1">
    <location>
        <begin position="340"/>
        <end position="360"/>
    </location>
</feature>
<keyword evidence="1" id="KW-1133">Transmembrane helix</keyword>
<protein>
    <recommendedName>
        <fullName evidence="4">Glycosyltransferase RgtA/B/C/D-like domain-containing protein</fullName>
    </recommendedName>
</protein>
<feature type="transmembrane region" description="Helical" evidence="1">
    <location>
        <begin position="128"/>
        <end position="145"/>
    </location>
</feature>
<evidence type="ECO:0000313" key="2">
    <source>
        <dbReference type="EMBL" id="SDZ55357.1"/>
    </source>
</evidence>
<evidence type="ECO:0000256" key="1">
    <source>
        <dbReference type="SAM" id="Phobius"/>
    </source>
</evidence>
<feature type="transmembrane region" description="Helical" evidence="1">
    <location>
        <begin position="190"/>
        <end position="213"/>
    </location>
</feature>
<feature type="transmembrane region" description="Helical" evidence="1">
    <location>
        <begin position="6"/>
        <end position="22"/>
    </location>
</feature>
<dbReference type="Proteomes" id="UP000199663">
    <property type="component" value="Unassembled WGS sequence"/>
</dbReference>
<keyword evidence="1" id="KW-0472">Membrane</keyword>
<keyword evidence="1" id="KW-0812">Transmembrane</keyword>
<name>A0A1H3TZ79_9BACT</name>
<sequence length="502" mass="59400">MKLIIYYISFVCLSLFTFFLFFNRGVIITGDTFNYFQMFKFISEGEFPHTQYYTPGYPFFMFLISRISKIQTIFIYEVVCSLLIMADIIIVFFIAQKFESVLAKFVILTGFFSFWTFKIQFFAQADSIFYTLLLTLIFCLQTLDVRKRKNIIIFSFVISALVLVKYNNLLLIPIFLLFPFLTTDQKRGKYYYFLYFFLMVFVPILAILFWRYFNGNLISHISQAFDFQLFKVAFIHNIQDFFSTLSFTFFSKFTKRFTEVGVILSGVVIYVGVLLVLIFNFFRKTNVNIFLGMYVFLYPIVLILLISKSGHIEINQRTIFPFLLTAILSIAFFVEQLKSYKFISIGIVSLFFIISQRIFIESSMFFLEGASFTTRDISDFRLKFTKEIKYIENLIGDNPVYNSNQGKFSYYFENTKTLPLPHNPEFYLGRFNSIPENEIKKDSIQLFENLMLNDSFFCFEGIEYRDENYIKFIEYNGGKLLISDENISIYFLPKLSFNLYSL</sequence>
<accession>A0A1H3TZ79</accession>